<keyword evidence="2" id="KW-1185">Reference proteome</keyword>
<sequence length="377" mass="43209">MSSANARWCKTFGEVSNAIKAFNTKEALSFAELLKIGHDVPHVYEDSMELDYSTMKSFFSDLEEAGLRSNSKTIRDTFEMLDLVCLRRHGMQGVIQDLPCPFLNSRAVFEQIGCSPLLTIWNPACDVEGAGELAITLPTVYTARVLLMGRCFNIVYPPTPHNLKIAFEARLSHKRDPEGRPNLVGLCKKFEGGLYYLQEEGEMITVPAYSTFLSFTLTTSISVNCRAHLGTDFELFPPINTYHRVLRHRPEIERTAFARYRSENYIRCLEFMFSHPKNNQHQQLVDAWNRQDGWIALKGLCILAGIQSLDDQIFNMWGSYSAWKRQREGLPDFRKAPCGLCSMEFRSIGVAYVRDMKNHIRERHWNTELAKEKLGLD</sequence>
<gene>
    <name evidence="1" type="ORF">K458DRAFT_384420</name>
</gene>
<dbReference type="EMBL" id="MU005572">
    <property type="protein sequence ID" value="KAF2689783.1"/>
    <property type="molecule type" value="Genomic_DNA"/>
</dbReference>
<proteinExistence type="predicted"/>
<reference evidence="1" key="1">
    <citation type="journal article" date="2020" name="Stud. Mycol.">
        <title>101 Dothideomycetes genomes: a test case for predicting lifestyles and emergence of pathogens.</title>
        <authorList>
            <person name="Haridas S."/>
            <person name="Albert R."/>
            <person name="Binder M."/>
            <person name="Bloem J."/>
            <person name="Labutti K."/>
            <person name="Salamov A."/>
            <person name="Andreopoulos B."/>
            <person name="Baker S."/>
            <person name="Barry K."/>
            <person name="Bills G."/>
            <person name="Bluhm B."/>
            <person name="Cannon C."/>
            <person name="Castanera R."/>
            <person name="Culley D."/>
            <person name="Daum C."/>
            <person name="Ezra D."/>
            <person name="Gonzalez J."/>
            <person name="Henrissat B."/>
            <person name="Kuo A."/>
            <person name="Liang C."/>
            <person name="Lipzen A."/>
            <person name="Lutzoni F."/>
            <person name="Magnuson J."/>
            <person name="Mondo S."/>
            <person name="Nolan M."/>
            <person name="Ohm R."/>
            <person name="Pangilinan J."/>
            <person name="Park H.-J."/>
            <person name="Ramirez L."/>
            <person name="Alfaro M."/>
            <person name="Sun H."/>
            <person name="Tritt A."/>
            <person name="Yoshinaga Y."/>
            <person name="Zwiers L.-H."/>
            <person name="Turgeon B."/>
            <person name="Goodwin S."/>
            <person name="Spatafora J."/>
            <person name="Crous P."/>
            <person name="Grigoriev I."/>
        </authorList>
    </citation>
    <scope>NUCLEOTIDE SEQUENCE</scope>
    <source>
        <strain evidence="1">CBS 122367</strain>
    </source>
</reference>
<evidence type="ECO:0000313" key="1">
    <source>
        <dbReference type="EMBL" id="KAF2689783.1"/>
    </source>
</evidence>
<evidence type="ECO:0000313" key="2">
    <source>
        <dbReference type="Proteomes" id="UP000799291"/>
    </source>
</evidence>
<dbReference type="AlphaFoldDB" id="A0A6G1JI09"/>
<protein>
    <submittedName>
        <fullName evidence="1">Uncharacterized protein</fullName>
    </submittedName>
</protein>
<name>A0A6G1JI09_9PLEO</name>
<organism evidence="1 2">
    <name type="scientific">Lentithecium fluviatile CBS 122367</name>
    <dbReference type="NCBI Taxonomy" id="1168545"/>
    <lineage>
        <taxon>Eukaryota</taxon>
        <taxon>Fungi</taxon>
        <taxon>Dikarya</taxon>
        <taxon>Ascomycota</taxon>
        <taxon>Pezizomycotina</taxon>
        <taxon>Dothideomycetes</taxon>
        <taxon>Pleosporomycetidae</taxon>
        <taxon>Pleosporales</taxon>
        <taxon>Massarineae</taxon>
        <taxon>Lentitheciaceae</taxon>
        <taxon>Lentithecium</taxon>
    </lineage>
</organism>
<accession>A0A6G1JI09</accession>
<dbReference type="Proteomes" id="UP000799291">
    <property type="component" value="Unassembled WGS sequence"/>
</dbReference>